<dbReference type="GO" id="GO:0006631">
    <property type="term" value="P:fatty acid metabolic process"/>
    <property type="evidence" value="ECO:0007669"/>
    <property type="project" value="TreeGrafter"/>
</dbReference>
<evidence type="ECO:0000256" key="2">
    <source>
        <dbReference type="ARBA" id="ARBA00023121"/>
    </source>
</evidence>
<organism evidence="6 7">
    <name type="scientific">Dioscorea zingiberensis</name>
    <dbReference type="NCBI Taxonomy" id="325984"/>
    <lineage>
        <taxon>Eukaryota</taxon>
        <taxon>Viridiplantae</taxon>
        <taxon>Streptophyta</taxon>
        <taxon>Embryophyta</taxon>
        <taxon>Tracheophyta</taxon>
        <taxon>Spermatophyta</taxon>
        <taxon>Magnoliopsida</taxon>
        <taxon>Liliopsida</taxon>
        <taxon>Dioscoreales</taxon>
        <taxon>Dioscoreaceae</taxon>
        <taxon>Dioscorea</taxon>
    </lineage>
</organism>
<dbReference type="Pfam" id="PF00887">
    <property type="entry name" value="ACBP"/>
    <property type="match status" value="1"/>
</dbReference>
<evidence type="ECO:0000313" key="6">
    <source>
        <dbReference type="EMBL" id="KAJ0966991.1"/>
    </source>
</evidence>
<protein>
    <recommendedName>
        <fullName evidence="5">ACB domain-containing protein</fullName>
    </recommendedName>
</protein>
<dbReference type="InterPro" id="IPR000582">
    <property type="entry name" value="Acyl-CoA-binding_protein"/>
</dbReference>
<dbReference type="Gene3D" id="1.20.80.10">
    <property type="match status" value="1"/>
</dbReference>
<dbReference type="OrthoDB" id="71307at2759"/>
<dbReference type="InterPro" id="IPR035984">
    <property type="entry name" value="Acyl-CoA-binding_sf"/>
</dbReference>
<feature type="domain" description="ACB" evidence="5">
    <location>
        <begin position="150"/>
        <end position="240"/>
    </location>
</feature>
<evidence type="ECO:0000256" key="4">
    <source>
        <dbReference type="SAM" id="Phobius"/>
    </source>
</evidence>
<gene>
    <name evidence="6" type="ORF">J5N97_023908</name>
</gene>
<accession>A0A9D5H8A0</accession>
<sequence>MEFYGDLLLSVAISIVVALLIVAISAILDLEHRAEEKRAAVVDLGVDEKLKGSGRESEGEIGEMGEDQISACVGNAEVLEFERVRVGEEAIEESEEIRAGELDLEVKSFEVVEGVEGGWGEGKKKLEEKEEEGSRMDLEDEWEGVERSEVVKRFGVATKYAASVDGGMAISKLRSDVRMRLYGFRKVAVEGPCYEPQPMALKISARAKWQAWQRLGNMNPEVAMEQYITLLSESIPGWMGQTAREAADKQDGSDSPVPGQSIAGKLDAASPLHSKLSSETNRNPEDCIREYEGNVVSEYFGHGLPKTFLFNLLSPTSVRFLNLLW</sequence>
<dbReference type="Proteomes" id="UP001085076">
    <property type="component" value="Miscellaneous, Linkage group lg07"/>
</dbReference>
<dbReference type="PANTHER" id="PTHR23310">
    <property type="entry name" value="ACYL-COA-BINDING PROTEIN, ACBP"/>
    <property type="match status" value="1"/>
</dbReference>
<evidence type="ECO:0000313" key="7">
    <source>
        <dbReference type="Proteomes" id="UP001085076"/>
    </source>
</evidence>
<dbReference type="SUPFAM" id="SSF47027">
    <property type="entry name" value="Acyl-CoA binding protein"/>
    <property type="match status" value="1"/>
</dbReference>
<keyword evidence="7" id="KW-1185">Reference proteome</keyword>
<dbReference type="InterPro" id="IPR014352">
    <property type="entry name" value="FERM/acyl-CoA-bd_prot_sf"/>
</dbReference>
<feature type="transmembrane region" description="Helical" evidence="4">
    <location>
        <begin position="7"/>
        <end position="28"/>
    </location>
</feature>
<dbReference type="AlphaFoldDB" id="A0A9D5H8A0"/>
<dbReference type="EMBL" id="JAGGNH010000007">
    <property type="protein sequence ID" value="KAJ0966991.1"/>
    <property type="molecule type" value="Genomic_DNA"/>
</dbReference>
<dbReference type="PANTHER" id="PTHR23310:SF105">
    <property type="entry name" value="ACYL-COA-BINDING DOMAIN-CONTAINING PROTEIN 5"/>
    <property type="match status" value="1"/>
</dbReference>
<keyword evidence="2" id="KW-0446">Lipid-binding</keyword>
<keyword evidence="4" id="KW-0812">Transmembrane</keyword>
<keyword evidence="4" id="KW-0472">Membrane</keyword>
<evidence type="ECO:0000256" key="3">
    <source>
        <dbReference type="SAM" id="MobiDB-lite"/>
    </source>
</evidence>
<proteinExistence type="inferred from homology"/>
<dbReference type="PROSITE" id="PS51228">
    <property type="entry name" value="ACB_2"/>
    <property type="match status" value="1"/>
</dbReference>
<dbReference type="GO" id="GO:0000062">
    <property type="term" value="F:fatty-acyl-CoA binding"/>
    <property type="evidence" value="ECO:0007669"/>
    <property type="project" value="InterPro"/>
</dbReference>
<reference evidence="6" key="1">
    <citation type="submission" date="2021-03" db="EMBL/GenBank/DDBJ databases">
        <authorList>
            <person name="Li Z."/>
            <person name="Yang C."/>
        </authorList>
    </citation>
    <scope>NUCLEOTIDE SEQUENCE</scope>
    <source>
        <strain evidence="6">Dzin_1.0</strain>
        <tissue evidence="6">Leaf</tissue>
    </source>
</reference>
<feature type="region of interest" description="Disordered" evidence="3">
    <location>
        <begin position="241"/>
        <end position="264"/>
    </location>
</feature>
<name>A0A9D5H8A0_9LILI</name>
<reference evidence="6" key="2">
    <citation type="journal article" date="2022" name="Hortic Res">
        <title>The genome of Dioscorea zingiberensis sheds light on the biosynthesis, origin and evolution of the medicinally important diosgenin saponins.</title>
        <authorList>
            <person name="Li Y."/>
            <person name="Tan C."/>
            <person name="Li Z."/>
            <person name="Guo J."/>
            <person name="Li S."/>
            <person name="Chen X."/>
            <person name="Wang C."/>
            <person name="Dai X."/>
            <person name="Yang H."/>
            <person name="Song W."/>
            <person name="Hou L."/>
            <person name="Xu J."/>
            <person name="Tong Z."/>
            <person name="Xu A."/>
            <person name="Yuan X."/>
            <person name="Wang W."/>
            <person name="Yang Q."/>
            <person name="Chen L."/>
            <person name="Sun Z."/>
            <person name="Wang K."/>
            <person name="Pan B."/>
            <person name="Chen J."/>
            <person name="Bao Y."/>
            <person name="Liu F."/>
            <person name="Qi X."/>
            <person name="Gang D.R."/>
            <person name="Wen J."/>
            <person name="Li J."/>
        </authorList>
    </citation>
    <scope>NUCLEOTIDE SEQUENCE</scope>
    <source>
        <strain evidence="6">Dzin_1.0</strain>
    </source>
</reference>
<keyword evidence="4" id="KW-1133">Transmembrane helix</keyword>
<evidence type="ECO:0000256" key="1">
    <source>
        <dbReference type="ARBA" id="ARBA00005567"/>
    </source>
</evidence>
<evidence type="ECO:0000259" key="5">
    <source>
        <dbReference type="PROSITE" id="PS51228"/>
    </source>
</evidence>
<comment type="caution">
    <text evidence="6">The sequence shown here is derived from an EMBL/GenBank/DDBJ whole genome shotgun (WGS) entry which is preliminary data.</text>
</comment>
<comment type="similarity">
    <text evidence="1">Belongs to the ACBP family.</text>
</comment>